<keyword evidence="1" id="KW-0472">Membrane</keyword>
<organism evidence="2 3">
    <name type="scientific">Candidatus Daviesbacteria bacterium RIFCSPHIGHO2_12_FULL_43_11</name>
    <dbReference type="NCBI Taxonomy" id="1797780"/>
    <lineage>
        <taxon>Bacteria</taxon>
        <taxon>Candidatus Daviesiibacteriota</taxon>
    </lineage>
</organism>
<gene>
    <name evidence="2" type="ORF">A3E45_01565</name>
</gene>
<evidence type="ECO:0000256" key="1">
    <source>
        <dbReference type="SAM" id="Phobius"/>
    </source>
</evidence>
<keyword evidence="1" id="KW-1133">Transmembrane helix</keyword>
<evidence type="ECO:0000313" key="2">
    <source>
        <dbReference type="EMBL" id="OGE36792.1"/>
    </source>
</evidence>
<proteinExistence type="predicted"/>
<dbReference type="Proteomes" id="UP000176405">
    <property type="component" value="Unassembled WGS sequence"/>
</dbReference>
<protein>
    <submittedName>
        <fullName evidence="2">Uncharacterized protein</fullName>
    </submittedName>
</protein>
<evidence type="ECO:0000313" key="3">
    <source>
        <dbReference type="Proteomes" id="UP000176405"/>
    </source>
</evidence>
<feature type="transmembrane region" description="Helical" evidence="1">
    <location>
        <begin position="40"/>
        <end position="59"/>
    </location>
</feature>
<sequence>MTFLYGLLGSLGLLGFYLLVMGLGSGSLDFAVSELVRLKYWASALILGFGIQVGLYGYLKGFRNVGGREKGMMAGSSTTSAVAMVACCAHHLTDVLPLIGLSLAATFLARYQEWFFAAGIVSNLFGVGLMVRNLKILKKI</sequence>
<reference evidence="2 3" key="1">
    <citation type="journal article" date="2016" name="Nat. Commun.">
        <title>Thousands of microbial genomes shed light on interconnected biogeochemical processes in an aquifer system.</title>
        <authorList>
            <person name="Anantharaman K."/>
            <person name="Brown C.T."/>
            <person name="Hug L.A."/>
            <person name="Sharon I."/>
            <person name="Castelle C.J."/>
            <person name="Probst A.J."/>
            <person name="Thomas B.C."/>
            <person name="Singh A."/>
            <person name="Wilkins M.J."/>
            <person name="Karaoz U."/>
            <person name="Brodie E.L."/>
            <person name="Williams K.H."/>
            <person name="Hubbard S.S."/>
            <person name="Banfield J.F."/>
        </authorList>
    </citation>
    <scope>NUCLEOTIDE SEQUENCE [LARGE SCALE GENOMIC DNA]</scope>
</reference>
<feature type="transmembrane region" description="Helical" evidence="1">
    <location>
        <begin position="114"/>
        <end position="131"/>
    </location>
</feature>
<feature type="transmembrane region" description="Helical" evidence="1">
    <location>
        <begin position="80"/>
        <end position="108"/>
    </location>
</feature>
<accession>A0A1F5K785</accession>
<comment type="caution">
    <text evidence="2">The sequence shown here is derived from an EMBL/GenBank/DDBJ whole genome shotgun (WGS) entry which is preliminary data.</text>
</comment>
<name>A0A1F5K785_9BACT</name>
<feature type="transmembrane region" description="Helical" evidence="1">
    <location>
        <begin position="7"/>
        <end position="28"/>
    </location>
</feature>
<keyword evidence="1" id="KW-0812">Transmembrane</keyword>
<dbReference type="STRING" id="1797780.A3E45_01565"/>
<dbReference type="EMBL" id="MFDH01000009">
    <property type="protein sequence ID" value="OGE36792.1"/>
    <property type="molecule type" value="Genomic_DNA"/>
</dbReference>
<dbReference type="AlphaFoldDB" id="A0A1F5K785"/>